<dbReference type="Proteomes" id="UP000066624">
    <property type="component" value="Chromosome"/>
</dbReference>
<dbReference type="AlphaFoldDB" id="A0A0K0XSP8"/>
<dbReference type="EMBL" id="CP012154">
    <property type="protein sequence ID" value="AKS40690.1"/>
    <property type="molecule type" value="Genomic_DNA"/>
</dbReference>
<dbReference type="PANTHER" id="PTHR30371">
    <property type="entry name" value="SEC-INDEPENDENT PROTEIN TRANSLOCASE PROTEIN TATC"/>
    <property type="match status" value="1"/>
</dbReference>
<keyword evidence="3 5" id="KW-1133">Transmembrane helix</keyword>
<keyword evidence="5" id="KW-0653">Protein transport</keyword>
<evidence type="ECO:0000256" key="3">
    <source>
        <dbReference type="ARBA" id="ARBA00022989"/>
    </source>
</evidence>
<evidence type="ECO:0000256" key="2">
    <source>
        <dbReference type="ARBA" id="ARBA00022692"/>
    </source>
</evidence>
<feature type="transmembrane region" description="Helical" evidence="5">
    <location>
        <begin position="81"/>
        <end position="102"/>
    </location>
</feature>
<dbReference type="KEGG" id="wma:WM2015_304"/>
<keyword evidence="4 5" id="KW-0472">Membrane</keyword>
<feature type="transmembrane region" description="Helical" evidence="5">
    <location>
        <begin position="164"/>
        <end position="192"/>
    </location>
</feature>
<dbReference type="PANTHER" id="PTHR30371:SF0">
    <property type="entry name" value="SEC-INDEPENDENT PROTEIN TRANSLOCASE PROTEIN TATC, CHLOROPLASTIC-RELATED"/>
    <property type="match status" value="1"/>
</dbReference>
<keyword evidence="7" id="KW-1185">Reference proteome</keyword>
<dbReference type="InterPro" id="IPR002033">
    <property type="entry name" value="TatC"/>
</dbReference>
<dbReference type="InterPro" id="IPR019820">
    <property type="entry name" value="Sec-indep_translocase_CS"/>
</dbReference>
<comment type="function">
    <text evidence="5">Part of the twin-arginine translocation (Tat) system that transports large folded proteins containing a characteristic twin-arginine motif in their signal peptide across membranes. Together with TatB, TatC is part of a receptor directly interacting with Tat signal peptides.</text>
</comment>
<name>A0A0K0XSP8_9GAMM</name>
<dbReference type="GO" id="GO:0009977">
    <property type="term" value="F:proton motive force dependent protein transmembrane transporter activity"/>
    <property type="evidence" value="ECO:0007669"/>
    <property type="project" value="TreeGrafter"/>
</dbReference>
<sequence length="256" mass="28091">MWSVSETSETDRELTLIEHLLELRGRVLKALLAVTVAVLVLVPFSRPLYTLFSEPLVRQLPEGSSMIAIDVTSPFFAPFKLVMLLGILLAMPAVLYQLWAFVAPGLYRHEQRLARPLLAASVLLFYAGCAFAYFVVFPVIFAFFTAMAPEGVSVMTDINRYLDFVLTLFIAFGVAFQVPVATIVLVAIGVVTPQGLARVRGYVVIGVFTVAMLVTPPDMFSQTLLALPVWLLYELGIVMSRVLVRPSAEATDSGAD</sequence>
<evidence type="ECO:0000256" key="5">
    <source>
        <dbReference type="HAMAP-Rule" id="MF_00902"/>
    </source>
</evidence>
<reference evidence="6 7" key="1">
    <citation type="submission" date="2015-07" db="EMBL/GenBank/DDBJ databases">
        <authorList>
            <person name="Noorani M."/>
        </authorList>
    </citation>
    <scope>NUCLEOTIDE SEQUENCE [LARGE SCALE GENOMIC DNA]</scope>
    <source>
        <strain evidence="6 7">KCTC 42284</strain>
    </source>
</reference>
<feature type="transmembrane region" description="Helical" evidence="5">
    <location>
        <begin position="123"/>
        <end position="144"/>
    </location>
</feature>
<evidence type="ECO:0000313" key="6">
    <source>
        <dbReference type="EMBL" id="AKS40690.1"/>
    </source>
</evidence>
<dbReference type="PROSITE" id="PS01218">
    <property type="entry name" value="TATC"/>
    <property type="match status" value="1"/>
</dbReference>
<feature type="transmembrane region" description="Helical" evidence="5">
    <location>
        <begin position="223"/>
        <end position="244"/>
    </location>
</feature>
<comment type="similarity">
    <text evidence="5">Belongs to the TatC family.</text>
</comment>
<keyword evidence="5" id="KW-1003">Cell membrane</keyword>
<dbReference type="STRING" id="1579979.WM2015_304"/>
<proteinExistence type="inferred from homology"/>
<dbReference type="GO" id="GO:0065002">
    <property type="term" value="P:intracellular protein transmembrane transport"/>
    <property type="evidence" value="ECO:0007669"/>
    <property type="project" value="TreeGrafter"/>
</dbReference>
<dbReference type="GO" id="GO:0043953">
    <property type="term" value="P:protein transport by the Tat complex"/>
    <property type="evidence" value="ECO:0007669"/>
    <property type="project" value="UniProtKB-UniRule"/>
</dbReference>
<dbReference type="GO" id="GO:0033281">
    <property type="term" value="C:TAT protein transport complex"/>
    <property type="evidence" value="ECO:0007669"/>
    <property type="project" value="UniProtKB-UniRule"/>
</dbReference>
<feature type="transmembrane region" description="Helical" evidence="5">
    <location>
        <begin position="27"/>
        <end position="45"/>
    </location>
</feature>
<accession>A0A0K0XSP8</accession>
<keyword evidence="2 5" id="KW-0812">Transmembrane</keyword>
<dbReference type="PRINTS" id="PR01840">
    <property type="entry name" value="TATCFAMILY"/>
</dbReference>
<dbReference type="Pfam" id="PF00902">
    <property type="entry name" value="TatC"/>
    <property type="match status" value="1"/>
</dbReference>
<dbReference type="OrthoDB" id="9777044at2"/>
<dbReference type="HAMAP" id="MF_00902">
    <property type="entry name" value="TatC"/>
    <property type="match status" value="1"/>
</dbReference>
<feature type="transmembrane region" description="Helical" evidence="5">
    <location>
        <begin position="199"/>
        <end position="217"/>
    </location>
</feature>
<comment type="subunit">
    <text evidence="5">The Tat system comprises two distinct complexes: a TatABC complex, containing multiple copies of TatA, TatB and TatC subunits, and a separate TatA complex, containing only TatA subunits. Substrates initially bind to the TatABC complex, which probably triggers association of the separate TatA complex to form the active translocon.</text>
</comment>
<evidence type="ECO:0000313" key="7">
    <source>
        <dbReference type="Proteomes" id="UP000066624"/>
    </source>
</evidence>
<protein>
    <recommendedName>
        <fullName evidence="5">Sec-independent protein translocase protein TatC</fullName>
    </recommendedName>
</protein>
<dbReference type="NCBIfam" id="TIGR00945">
    <property type="entry name" value="tatC"/>
    <property type="match status" value="1"/>
</dbReference>
<organism evidence="6 7">
    <name type="scientific">Wenzhouxiangella marina</name>
    <dbReference type="NCBI Taxonomy" id="1579979"/>
    <lineage>
        <taxon>Bacteria</taxon>
        <taxon>Pseudomonadati</taxon>
        <taxon>Pseudomonadota</taxon>
        <taxon>Gammaproteobacteria</taxon>
        <taxon>Chromatiales</taxon>
        <taxon>Wenzhouxiangellaceae</taxon>
        <taxon>Wenzhouxiangella</taxon>
    </lineage>
</organism>
<evidence type="ECO:0000256" key="4">
    <source>
        <dbReference type="ARBA" id="ARBA00023136"/>
    </source>
</evidence>
<keyword evidence="5" id="KW-0813">Transport</keyword>
<keyword evidence="5" id="KW-0811">Translocation</keyword>
<dbReference type="PATRIC" id="fig|1579979.3.peg.308"/>
<evidence type="ECO:0000256" key="1">
    <source>
        <dbReference type="ARBA" id="ARBA00004141"/>
    </source>
</evidence>
<comment type="subcellular location">
    <subcellularLocation>
        <location evidence="5">Cell membrane</location>
        <topology evidence="5">Multi-pass membrane protein</topology>
    </subcellularLocation>
    <subcellularLocation>
        <location evidence="1">Membrane</location>
        <topology evidence="1">Multi-pass membrane protein</topology>
    </subcellularLocation>
</comment>
<gene>
    <name evidence="5" type="primary">tatC</name>
    <name evidence="6" type="ORF">WM2015_304</name>
</gene>